<protein>
    <recommendedName>
        <fullName evidence="6">Pentatricopeptide repeat-containing protein</fullName>
    </recommendedName>
</protein>
<dbReference type="Pfam" id="PF01535">
    <property type="entry name" value="PPR"/>
    <property type="match status" value="1"/>
</dbReference>
<keyword evidence="2" id="KW-0677">Repeat</keyword>
<reference evidence="4" key="1">
    <citation type="submission" date="2022-12" db="EMBL/GenBank/DDBJ databases">
        <title>Draft genome assemblies for two species of Escallonia (Escalloniales).</title>
        <authorList>
            <person name="Chanderbali A."/>
            <person name="Dervinis C."/>
            <person name="Anghel I."/>
            <person name="Soltis D."/>
            <person name="Soltis P."/>
            <person name="Zapata F."/>
        </authorList>
    </citation>
    <scope>NUCLEOTIDE SEQUENCE</scope>
    <source>
        <strain evidence="4">UCBG64.0493</strain>
        <tissue evidence="4">Leaf</tissue>
    </source>
</reference>
<dbReference type="AlphaFoldDB" id="A0AA89BGH8"/>
<dbReference type="InterPro" id="IPR002885">
    <property type="entry name" value="PPR_rpt"/>
</dbReference>
<feature type="repeat" description="PPR" evidence="3">
    <location>
        <begin position="233"/>
        <end position="267"/>
    </location>
</feature>
<dbReference type="PANTHER" id="PTHR47941">
    <property type="entry name" value="PENTATRICOPEPTIDE REPEAT-CONTAINING PROTEIN 3, MITOCHONDRIAL"/>
    <property type="match status" value="1"/>
</dbReference>
<evidence type="ECO:0000256" key="2">
    <source>
        <dbReference type="ARBA" id="ARBA00022737"/>
    </source>
</evidence>
<evidence type="ECO:0008006" key="6">
    <source>
        <dbReference type="Google" id="ProtNLM"/>
    </source>
</evidence>
<dbReference type="Gene3D" id="1.25.40.10">
    <property type="entry name" value="Tetratricopeptide repeat domain"/>
    <property type="match status" value="3"/>
</dbReference>
<feature type="repeat" description="PPR" evidence="3">
    <location>
        <begin position="13"/>
        <end position="47"/>
    </location>
</feature>
<dbReference type="EMBL" id="JAVXUP010000061">
    <property type="protein sequence ID" value="KAK3040078.1"/>
    <property type="molecule type" value="Genomic_DNA"/>
</dbReference>
<organism evidence="4 5">
    <name type="scientific">Escallonia herrerae</name>
    <dbReference type="NCBI Taxonomy" id="1293975"/>
    <lineage>
        <taxon>Eukaryota</taxon>
        <taxon>Viridiplantae</taxon>
        <taxon>Streptophyta</taxon>
        <taxon>Embryophyta</taxon>
        <taxon>Tracheophyta</taxon>
        <taxon>Spermatophyta</taxon>
        <taxon>Magnoliopsida</taxon>
        <taxon>eudicotyledons</taxon>
        <taxon>Gunneridae</taxon>
        <taxon>Pentapetalae</taxon>
        <taxon>asterids</taxon>
        <taxon>campanulids</taxon>
        <taxon>Escalloniales</taxon>
        <taxon>Escalloniaceae</taxon>
        <taxon>Escallonia</taxon>
    </lineage>
</organism>
<evidence type="ECO:0000313" key="4">
    <source>
        <dbReference type="EMBL" id="KAK3040078.1"/>
    </source>
</evidence>
<feature type="repeat" description="PPR" evidence="3">
    <location>
        <begin position="198"/>
        <end position="232"/>
    </location>
</feature>
<proteinExistence type="inferred from homology"/>
<dbReference type="PROSITE" id="PS51375">
    <property type="entry name" value="PPR"/>
    <property type="match status" value="5"/>
</dbReference>
<name>A0AA89BGH8_9ASTE</name>
<accession>A0AA89BGH8</accession>
<comment type="caution">
    <text evidence="4">The sequence shown here is derived from an EMBL/GenBank/DDBJ whole genome shotgun (WGS) entry which is preliminary data.</text>
</comment>
<sequence>MFMKMLEGGVDPDHIFYVTMINTYSRNGQPIEAHQLFDKMIEQGMRPNSHAYTALISGLVKKNMIGKGCLYLDRMLEDGLMPNTVFYTSLINQFLRKKEIGFALRLVDLMEKSQIDCDVVTHITLVSGVCKNITWNKDRWYGAHRKSGKAGEMLFHLLHRKALVPQNDIQISISSHEKLKFFALKLIQKIKYTTFMPNLYLYNCIISGLCWSDRMQDAYDHLDLMEREGVRPNEVTFTILIGGHNRFGESDRAIGLFNEMNAHGCVPDKNVYDTLIKGLGKTGRLLDALSLAHLMHKRGFSPSKASYEILLSALCASQLSILATRICKDILAHNFAPCRYNRNWLLCMLCKENKLNEAYMLHDIMLQRGKFVDEITERDSFSVVLDIIYTCHVTAVLKLWVTEQRSDQRSPIPKEEIEMQKRGEVVHAWSGVRCLVALATPLNATMTHLVGKPIGKKHRDPDEQFRVSEPLVSSTLVSVDL</sequence>
<feature type="repeat" description="PPR" evidence="3">
    <location>
        <begin position="268"/>
        <end position="302"/>
    </location>
</feature>
<dbReference type="Pfam" id="PF13041">
    <property type="entry name" value="PPR_2"/>
    <property type="match status" value="4"/>
</dbReference>
<keyword evidence="5" id="KW-1185">Reference proteome</keyword>
<dbReference type="InterPro" id="IPR011990">
    <property type="entry name" value="TPR-like_helical_dom_sf"/>
</dbReference>
<evidence type="ECO:0000313" key="5">
    <source>
        <dbReference type="Proteomes" id="UP001188597"/>
    </source>
</evidence>
<dbReference type="Proteomes" id="UP001188597">
    <property type="component" value="Unassembled WGS sequence"/>
</dbReference>
<comment type="similarity">
    <text evidence="1">Belongs to the PPR family. P subfamily.</text>
</comment>
<evidence type="ECO:0000256" key="1">
    <source>
        <dbReference type="ARBA" id="ARBA00007626"/>
    </source>
</evidence>
<evidence type="ECO:0000256" key="3">
    <source>
        <dbReference type="PROSITE-ProRule" id="PRU00708"/>
    </source>
</evidence>
<gene>
    <name evidence="4" type="ORF">RJ639_027804</name>
</gene>
<dbReference type="NCBIfam" id="TIGR00756">
    <property type="entry name" value="PPR"/>
    <property type="match status" value="5"/>
</dbReference>
<feature type="repeat" description="PPR" evidence="3">
    <location>
        <begin position="48"/>
        <end position="82"/>
    </location>
</feature>